<evidence type="ECO:0000313" key="11">
    <source>
        <dbReference type="EMBL" id="RDB56065.1"/>
    </source>
</evidence>
<dbReference type="GO" id="GO:0003677">
    <property type="term" value="F:DNA binding"/>
    <property type="evidence" value="ECO:0007669"/>
    <property type="project" value="UniProtKB-KW"/>
</dbReference>
<dbReference type="PROSITE" id="PS51192">
    <property type="entry name" value="HELICASE_ATP_BIND_1"/>
    <property type="match status" value="1"/>
</dbReference>
<dbReference type="PROSITE" id="PS51194">
    <property type="entry name" value="HELICASE_CTER"/>
    <property type="match status" value="1"/>
</dbReference>
<keyword evidence="3" id="KW-0378">Hydrolase</keyword>
<dbReference type="SUPFAM" id="SSF52540">
    <property type="entry name" value="P-loop containing nucleoside triphosphate hydrolases"/>
    <property type="match status" value="2"/>
</dbReference>
<evidence type="ECO:0000313" key="12">
    <source>
        <dbReference type="Proteomes" id="UP000253792"/>
    </source>
</evidence>
<dbReference type="GO" id="GO:0006281">
    <property type="term" value="P:DNA repair"/>
    <property type="evidence" value="ECO:0007669"/>
    <property type="project" value="UniProtKB-KW"/>
</dbReference>
<protein>
    <recommendedName>
        <fullName evidence="8">Probable DNA 3'-5' helicase RecG</fullName>
    </recommendedName>
</protein>
<dbReference type="PANTHER" id="PTHR47964">
    <property type="entry name" value="ATP-DEPENDENT DNA HELICASE HOMOLOG RECG, CHLOROPLASTIC"/>
    <property type="match status" value="1"/>
</dbReference>
<feature type="domain" description="Helicase C-terminal" evidence="10">
    <location>
        <begin position="503"/>
        <end position="658"/>
    </location>
</feature>
<dbReference type="GO" id="GO:0005524">
    <property type="term" value="F:ATP binding"/>
    <property type="evidence" value="ECO:0007669"/>
    <property type="project" value="UniProtKB-KW"/>
</dbReference>
<evidence type="ECO:0000256" key="3">
    <source>
        <dbReference type="ARBA" id="ARBA00022801"/>
    </source>
</evidence>
<evidence type="ECO:0000256" key="2">
    <source>
        <dbReference type="ARBA" id="ARBA00022763"/>
    </source>
</evidence>
<keyword evidence="4 11" id="KW-0347">Helicase</keyword>
<keyword evidence="7" id="KW-0234">DNA repair</keyword>
<evidence type="ECO:0000256" key="5">
    <source>
        <dbReference type="ARBA" id="ARBA00022840"/>
    </source>
</evidence>
<dbReference type="OrthoDB" id="9804325at2"/>
<dbReference type="SUPFAM" id="SSF50249">
    <property type="entry name" value="Nucleic acid-binding proteins"/>
    <property type="match status" value="1"/>
</dbReference>
<dbReference type="PANTHER" id="PTHR47964:SF1">
    <property type="entry name" value="ATP-DEPENDENT DNA HELICASE HOMOLOG RECG, CHLOROPLASTIC"/>
    <property type="match status" value="1"/>
</dbReference>
<dbReference type="InterPro" id="IPR012340">
    <property type="entry name" value="NA-bd_OB-fold"/>
</dbReference>
<dbReference type="SMART" id="SM00490">
    <property type="entry name" value="HELICc"/>
    <property type="match status" value="1"/>
</dbReference>
<reference evidence="11 12" key="1">
    <citation type="journal article" date="2018" name="Elife">
        <title>Discovery and characterization of a prevalent human gut bacterial enzyme sufficient for the inactivation of a family of plant toxins.</title>
        <authorList>
            <person name="Koppel N."/>
            <person name="Bisanz J.E."/>
            <person name="Pandelia M.E."/>
            <person name="Turnbaugh P.J."/>
            <person name="Balskus E.P."/>
        </authorList>
    </citation>
    <scope>NUCLEOTIDE SEQUENCE [LARGE SCALE GENOMIC DNA]</scope>
    <source>
        <strain evidence="12">anaerobia AP69FAA</strain>
    </source>
</reference>
<dbReference type="Proteomes" id="UP000253792">
    <property type="component" value="Unassembled WGS sequence"/>
</dbReference>
<evidence type="ECO:0000256" key="6">
    <source>
        <dbReference type="ARBA" id="ARBA00023125"/>
    </source>
</evidence>
<dbReference type="Pfam" id="PF17191">
    <property type="entry name" value="RecG_wedge"/>
    <property type="match status" value="1"/>
</dbReference>
<dbReference type="Pfam" id="PF00271">
    <property type="entry name" value="Helicase_C"/>
    <property type="match status" value="1"/>
</dbReference>
<keyword evidence="1" id="KW-0547">Nucleotide-binding</keyword>
<evidence type="ECO:0000256" key="7">
    <source>
        <dbReference type="ARBA" id="ARBA00023204"/>
    </source>
</evidence>
<dbReference type="CDD" id="cd04488">
    <property type="entry name" value="RecG_wedge_OBF"/>
    <property type="match status" value="1"/>
</dbReference>
<dbReference type="SMART" id="SM00487">
    <property type="entry name" value="DEXDc"/>
    <property type="match status" value="1"/>
</dbReference>
<evidence type="ECO:0000256" key="4">
    <source>
        <dbReference type="ARBA" id="ARBA00022806"/>
    </source>
</evidence>
<evidence type="ECO:0000259" key="9">
    <source>
        <dbReference type="PROSITE" id="PS51192"/>
    </source>
</evidence>
<dbReference type="STRING" id="1034345.GCA_000236865_00349"/>
<dbReference type="InterPro" id="IPR011545">
    <property type="entry name" value="DEAD/DEAH_box_helicase_dom"/>
</dbReference>
<keyword evidence="5" id="KW-0067">ATP-binding</keyword>
<dbReference type="NCBIfam" id="NF008168">
    <property type="entry name" value="PRK10917.2-2"/>
    <property type="match status" value="1"/>
</dbReference>
<dbReference type="InterPro" id="IPR047112">
    <property type="entry name" value="RecG/Mfd"/>
</dbReference>
<dbReference type="Pfam" id="PF00270">
    <property type="entry name" value="DEAD"/>
    <property type="match status" value="1"/>
</dbReference>
<dbReference type="InterPro" id="IPR045562">
    <property type="entry name" value="RecG_dom3_C"/>
</dbReference>
<feature type="domain" description="Helicase ATP-binding" evidence="9">
    <location>
        <begin position="280"/>
        <end position="441"/>
    </location>
</feature>
<dbReference type="Pfam" id="PF19833">
    <property type="entry name" value="RecG_dom3_C"/>
    <property type="match status" value="1"/>
</dbReference>
<accession>A0A369LD39</accession>
<dbReference type="GO" id="GO:0016787">
    <property type="term" value="F:hydrolase activity"/>
    <property type="evidence" value="ECO:0007669"/>
    <property type="project" value="UniProtKB-KW"/>
</dbReference>
<dbReference type="AlphaFoldDB" id="A0A369LD39"/>
<evidence type="ECO:0000256" key="1">
    <source>
        <dbReference type="ARBA" id="ARBA00022741"/>
    </source>
</evidence>
<keyword evidence="6" id="KW-0238">DNA-binding</keyword>
<dbReference type="GO" id="GO:0003678">
    <property type="term" value="F:DNA helicase activity"/>
    <property type="evidence" value="ECO:0007669"/>
    <property type="project" value="TreeGrafter"/>
</dbReference>
<dbReference type="Gene3D" id="2.40.50.140">
    <property type="entry name" value="Nucleic acid-binding proteins"/>
    <property type="match status" value="1"/>
</dbReference>
<dbReference type="InterPro" id="IPR001650">
    <property type="entry name" value="Helicase_C-like"/>
</dbReference>
<comment type="caution">
    <text evidence="11">The sequence shown here is derived from an EMBL/GenBank/DDBJ whole genome shotgun (WGS) entry which is preliminary data.</text>
</comment>
<proteinExistence type="predicted"/>
<gene>
    <name evidence="11" type="ORF">C1880_03985</name>
</gene>
<evidence type="ECO:0000259" key="10">
    <source>
        <dbReference type="PROSITE" id="PS51194"/>
    </source>
</evidence>
<dbReference type="InterPro" id="IPR033454">
    <property type="entry name" value="RecG_wedge"/>
</dbReference>
<keyword evidence="2" id="KW-0227">DNA damage</keyword>
<dbReference type="EMBL" id="PPTP01000003">
    <property type="protein sequence ID" value="RDB56065.1"/>
    <property type="molecule type" value="Genomic_DNA"/>
</dbReference>
<dbReference type="InterPro" id="IPR014001">
    <property type="entry name" value="Helicase_ATP-bd"/>
</dbReference>
<dbReference type="InterPro" id="IPR027417">
    <property type="entry name" value="P-loop_NTPase"/>
</dbReference>
<name>A0A369LD39_9ACTN</name>
<dbReference type="Gene3D" id="3.40.50.300">
    <property type="entry name" value="P-loop containing nucleotide triphosphate hydrolases"/>
    <property type="match status" value="2"/>
</dbReference>
<dbReference type="RefSeq" id="WP_114620392.1">
    <property type="nucleotide sequence ID" value="NZ_PPTP01000003.1"/>
</dbReference>
<sequence>MADRLAATLALDEPASRVKLVSPARAQALAGLGVRTVRDLLTHFPRRYIDLSKRETVAGARIGGSCTIQGSVHEVKLKRPRPNLTLVEIAVVDATGVLMVTCFRQPWLKDQLKSGMGIAVAGKVEFDYGFKRMVNPYIEQLGDGQMAEGMIIPVHPACEKISAAWMRRLVGNALDAVQGCYDPLPLDLRVRYRLMARGAALSCIHFPHTMGEVAEARRRLVYEELLLLELALMSQAAQRAAGAQPTAHVVDGPCAAALDCVMPFTLTEEQQQARADILARMAAPEAANHMLLGDVGTGKTAVAAFALAAVADTGAQAALMAPTEVLARQHAASLGKWFDEVGVTWGLLTGSTSDDERARLLEGAADGGICVLIGTHALLEPDVRFKRLTLAVIDEQQRFGVEQRAALLSKGQAPDALYLTATPIPRTLALAVFGDMTLSYIKHRPNDSARRTTHVVSKADQGRAYDAAREALARGEQVYVVCPLIGQDAEARDKRAGGRGREADEEAYEFASISIESDADFAGDNVTAATKEASYLQQTVFADWHVELLHGRMKPADKDAVMGRFRDNETQVLVATTVIEVGVDVPNATVMIVMDADRFGLSQLHQLRGRVGRGEKPAQVFLVSTSKSEQSLARLAAMERTDDGFELAKYDLSLRREGDILGNRQSGASALKLVNIVRDERVIQAAHADAAAIMAADPGLAEPDHQALALELRRTFPEQAPAR</sequence>
<evidence type="ECO:0000256" key="8">
    <source>
        <dbReference type="ARBA" id="ARBA00049819"/>
    </source>
</evidence>
<organism evidence="11 12">
    <name type="scientific">Senegalimassilia anaerobia</name>
    <dbReference type="NCBI Taxonomy" id="1473216"/>
    <lineage>
        <taxon>Bacteria</taxon>
        <taxon>Bacillati</taxon>
        <taxon>Actinomycetota</taxon>
        <taxon>Coriobacteriia</taxon>
        <taxon>Coriobacteriales</taxon>
        <taxon>Coriobacteriaceae</taxon>
        <taxon>Senegalimassilia</taxon>
    </lineage>
</organism>
<keyword evidence="12" id="KW-1185">Reference proteome</keyword>